<reference evidence="3" key="1">
    <citation type="submission" date="2010-05" db="EMBL/GenBank/DDBJ databases">
        <title>The genome sequence of Magnaporthe poae strain ATCC 64411.</title>
        <authorList>
            <person name="Ma L.-J."/>
            <person name="Dead R."/>
            <person name="Young S."/>
            <person name="Zeng Q."/>
            <person name="Koehrsen M."/>
            <person name="Alvarado L."/>
            <person name="Berlin A."/>
            <person name="Chapman S.B."/>
            <person name="Chen Z."/>
            <person name="Freedman E."/>
            <person name="Gellesch M."/>
            <person name="Goldberg J."/>
            <person name="Griggs A."/>
            <person name="Gujja S."/>
            <person name="Heilman E.R."/>
            <person name="Heiman D."/>
            <person name="Hepburn T."/>
            <person name="Howarth C."/>
            <person name="Jen D."/>
            <person name="Larson L."/>
            <person name="Mehta T."/>
            <person name="Neiman D."/>
            <person name="Pearson M."/>
            <person name="Roberts A."/>
            <person name="Saif S."/>
            <person name="Shea T."/>
            <person name="Shenoy N."/>
            <person name="Sisk P."/>
            <person name="Stolte C."/>
            <person name="Sykes S."/>
            <person name="Walk T."/>
            <person name="White J."/>
            <person name="Yandava C."/>
            <person name="Haas B."/>
            <person name="Nusbaum C."/>
            <person name="Birren B."/>
        </authorList>
    </citation>
    <scope>NUCLEOTIDE SEQUENCE [LARGE SCALE GENOMIC DNA]</scope>
    <source>
        <strain evidence="3">ATCC 64411 / 73-15</strain>
    </source>
</reference>
<evidence type="ECO:0008006" key="4">
    <source>
        <dbReference type="Google" id="ProtNLM"/>
    </source>
</evidence>
<evidence type="ECO:0000313" key="1">
    <source>
        <dbReference type="EMBL" id="KLU85922.1"/>
    </source>
</evidence>
<proteinExistence type="predicted"/>
<protein>
    <recommendedName>
        <fullName evidence="4">SnoaL-like domain-containing protein</fullName>
    </recommendedName>
</protein>
<dbReference type="OrthoDB" id="2830113at2759"/>
<reference evidence="1" key="2">
    <citation type="submission" date="2010-05" db="EMBL/GenBank/DDBJ databases">
        <title>The Genome Sequence of Magnaporthe poae strain ATCC 64411.</title>
        <authorList>
            <consortium name="The Broad Institute Genome Sequencing Platform"/>
            <consortium name="Broad Institute Genome Sequencing Center for Infectious Disease"/>
            <person name="Ma L.-J."/>
            <person name="Dead R."/>
            <person name="Young S."/>
            <person name="Zeng Q."/>
            <person name="Koehrsen M."/>
            <person name="Alvarado L."/>
            <person name="Berlin A."/>
            <person name="Chapman S.B."/>
            <person name="Chen Z."/>
            <person name="Freedman E."/>
            <person name="Gellesch M."/>
            <person name="Goldberg J."/>
            <person name="Griggs A."/>
            <person name="Gujja S."/>
            <person name="Heilman E.R."/>
            <person name="Heiman D."/>
            <person name="Hepburn T."/>
            <person name="Howarth C."/>
            <person name="Jen D."/>
            <person name="Larson L."/>
            <person name="Mehta T."/>
            <person name="Neiman D."/>
            <person name="Pearson M."/>
            <person name="Roberts A."/>
            <person name="Saif S."/>
            <person name="Shea T."/>
            <person name="Shenoy N."/>
            <person name="Sisk P."/>
            <person name="Stolte C."/>
            <person name="Sykes S."/>
            <person name="Walk T."/>
            <person name="White J."/>
            <person name="Yandava C."/>
            <person name="Haas B."/>
            <person name="Nusbaum C."/>
            <person name="Birren B."/>
        </authorList>
    </citation>
    <scope>NUCLEOTIDE SEQUENCE</scope>
    <source>
        <strain evidence="1">ATCC 64411</strain>
    </source>
</reference>
<reference evidence="1" key="3">
    <citation type="submission" date="2011-03" db="EMBL/GenBank/DDBJ databases">
        <title>Annotation of Magnaporthe poae ATCC 64411.</title>
        <authorList>
            <person name="Ma L.-J."/>
            <person name="Dead R."/>
            <person name="Young S.K."/>
            <person name="Zeng Q."/>
            <person name="Gargeya S."/>
            <person name="Fitzgerald M."/>
            <person name="Haas B."/>
            <person name="Abouelleil A."/>
            <person name="Alvarado L."/>
            <person name="Arachchi H.M."/>
            <person name="Berlin A."/>
            <person name="Brown A."/>
            <person name="Chapman S.B."/>
            <person name="Chen Z."/>
            <person name="Dunbar C."/>
            <person name="Freedman E."/>
            <person name="Gearin G."/>
            <person name="Gellesch M."/>
            <person name="Goldberg J."/>
            <person name="Griggs A."/>
            <person name="Gujja S."/>
            <person name="Heiman D."/>
            <person name="Howarth C."/>
            <person name="Larson L."/>
            <person name="Lui A."/>
            <person name="MacDonald P.J.P."/>
            <person name="Mehta T."/>
            <person name="Montmayeur A."/>
            <person name="Murphy C."/>
            <person name="Neiman D."/>
            <person name="Pearson M."/>
            <person name="Priest M."/>
            <person name="Roberts A."/>
            <person name="Saif S."/>
            <person name="Shea T."/>
            <person name="Shenoy N."/>
            <person name="Sisk P."/>
            <person name="Stolte C."/>
            <person name="Sykes S."/>
            <person name="Yandava C."/>
            <person name="Wortman J."/>
            <person name="Nusbaum C."/>
            <person name="Birren B."/>
        </authorList>
    </citation>
    <scope>NUCLEOTIDE SEQUENCE</scope>
    <source>
        <strain evidence="1">ATCC 64411</strain>
    </source>
</reference>
<dbReference type="EnsemblFungi" id="MAPG_04941T0">
    <property type="protein sequence ID" value="MAPG_04941T0"/>
    <property type="gene ID" value="MAPG_04941"/>
</dbReference>
<dbReference type="InterPro" id="IPR009959">
    <property type="entry name" value="Cyclase_SnoaL-like"/>
</dbReference>
<dbReference type="AlphaFoldDB" id="A0A0C4DY32"/>
<dbReference type="SUPFAM" id="SSF54427">
    <property type="entry name" value="NTF2-like"/>
    <property type="match status" value="2"/>
</dbReference>
<evidence type="ECO:0000313" key="3">
    <source>
        <dbReference type="Proteomes" id="UP000011715"/>
    </source>
</evidence>
<sequence length="335" mass="37087">MTIEAIVRAFIDHINAGRWAEIVELIHGYGQVTYNNQRYPRDEFLSKLRELTLALPEGAFEIETVVSDETAQVVAVRIICRTTLPSDWEDKYWEDVVDGGVGMAARLAGIVSTADMAPSGATAAASPSDRDRRLTVLHHLFCWIKDGRVLDIKTIGDVEGVFRDENVAAMPPDLETDAALSTPAPKRLTAAELSATYRAYVDCINARTMDTDLARFCHPTVRHNGRDFSLAEYSGLMKDAQQAIEGLNFMIHTLLVDEDRQCLAVRLEFTGVPRKRWAGSVEPSGAPLEPGAFAEHVYYWLDGGRIARVLSLVDLASYRVQVRAAAGPQVQRRVS</sequence>
<reference evidence="2" key="4">
    <citation type="journal article" date="2015" name="G3 (Bethesda)">
        <title>Genome sequences of three phytopathogenic species of the Magnaporthaceae family of fungi.</title>
        <authorList>
            <person name="Okagaki L.H."/>
            <person name="Nunes C.C."/>
            <person name="Sailsbery J."/>
            <person name="Clay B."/>
            <person name="Brown D."/>
            <person name="John T."/>
            <person name="Oh Y."/>
            <person name="Young N."/>
            <person name="Fitzgerald M."/>
            <person name="Haas B.J."/>
            <person name="Zeng Q."/>
            <person name="Young S."/>
            <person name="Adiconis X."/>
            <person name="Fan L."/>
            <person name="Levin J.Z."/>
            <person name="Mitchell T.K."/>
            <person name="Okubara P.A."/>
            <person name="Farman M.L."/>
            <person name="Kohn L.M."/>
            <person name="Birren B."/>
            <person name="Ma L.-J."/>
            <person name="Dean R.A."/>
        </authorList>
    </citation>
    <scope>NUCLEOTIDE SEQUENCE</scope>
    <source>
        <strain evidence="2">ATCC 64411 / 73-15</strain>
    </source>
</reference>
<reference evidence="2" key="5">
    <citation type="submission" date="2015-06" db="UniProtKB">
        <authorList>
            <consortium name="EnsemblFungi"/>
        </authorList>
    </citation>
    <scope>IDENTIFICATION</scope>
    <source>
        <strain evidence="2">ATCC 64411</strain>
    </source>
</reference>
<dbReference type="InterPro" id="IPR032710">
    <property type="entry name" value="NTF2-like_dom_sf"/>
</dbReference>
<organism evidence="2 3">
    <name type="scientific">Magnaporthiopsis poae (strain ATCC 64411 / 73-15)</name>
    <name type="common">Kentucky bluegrass fungus</name>
    <name type="synonym">Magnaporthe poae</name>
    <dbReference type="NCBI Taxonomy" id="644358"/>
    <lineage>
        <taxon>Eukaryota</taxon>
        <taxon>Fungi</taxon>
        <taxon>Dikarya</taxon>
        <taxon>Ascomycota</taxon>
        <taxon>Pezizomycotina</taxon>
        <taxon>Sordariomycetes</taxon>
        <taxon>Sordariomycetidae</taxon>
        <taxon>Magnaporthales</taxon>
        <taxon>Magnaporthaceae</taxon>
        <taxon>Magnaporthiopsis</taxon>
    </lineage>
</organism>
<dbReference type="OMA" id="PCFSHES"/>
<dbReference type="EMBL" id="GL876969">
    <property type="protein sequence ID" value="KLU85922.1"/>
    <property type="molecule type" value="Genomic_DNA"/>
</dbReference>
<dbReference type="GO" id="GO:0030638">
    <property type="term" value="P:polyketide metabolic process"/>
    <property type="evidence" value="ECO:0007669"/>
    <property type="project" value="InterPro"/>
</dbReference>
<dbReference type="STRING" id="644358.A0A0C4DY32"/>
<name>A0A0C4DY32_MAGP6</name>
<accession>A0A0C4DY32</accession>
<gene>
    <name evidence="1" type="ORF">MAPG_04941</name>
</gene>
<dbReference type="Proteomes" id="UP000011715">
    <property type="component" value="Unassembled WGS sequence"/>
</dbReference>
<dbReference type="EMBL" id="ADBL01001154">
    <property type="status" value="NOT_ANNOTATED_CDS"/>
    <property type="molecule type" value="Genomic_DNA"/>
</dbReference>
<evidence type="ECO:0000313" key="2">
    <source>
        <dbReference type="EnsemblFungi" id="MAPG_04941T0"/>
    </source>
</evidence>
<dbReference type="eggNOG" id="ENOG502T08M">
    <property type="taxonomic scope" value="Eukaryota"/>
</dbReference>
<dbReference type="Pfam" id="PF07366">
    <property type="entry name" value="SnoaL"/>
    <property type="match status" value="1"/>
</dbReference>
<dbReference type="Gene3D" id="3.10.450.50">
    <property type="match status" value="2"/>
</dbReference>
<keyword evidence="3" id="KW-1185">Reference proteome</keyword>
<dbReference type="VEuPathDB" id="FungiDB:MAPG_04941"/>